<evidence type="ECO:0000313" key="3">
    <source>
        <dbReference type="Proteomes" id="UP000283569"/>
    </source>
</evidence>
<evidence type="ECO:0000313" key="2">
    <source>
        <dbReference type="EMBL" id="RKL18219.1"/>
    </source>
</evidence>
<proteinExistence type="predicted"/>
<name>A0A420RMF9_GIBIN</name>
<dbReference type="AlphaFoldDB" id="A0A420RMF9"/>
<gene>
    <name evidence="2" type="ORF">BFJ72_g15240</name>
</gene>
<comment type="caution">
    <text evidence="2">The sequence shown here is derived from an EMBL/GenBank/DDBJ whole genome shotgun (WGS) entry which is preliminary data.</text>
</comment>
<feature type="compositionally biased region" description="Pro residues" evidence="1">
    <location>
        <begin position="18"/>
        <end position="33"/>
    </location>
</feature>
<organism evidence="2 3">
    <name type="scientific">Gibberella intermedia</name>
    <name type="common">Bulb rot disease fungus</name>
    <name type="synonym">Fusarium proliferatum</name>
    <dbReference type="NCBI Taxonomy" id="948311"/>
    <lineage>
        <taxon>Eukaryota</taxon>
        <taxon>Fungi</taxon>
        <taxon>Dikarya</taxon>
        <taxon>Ascomycota</taxon>
        <taxon>Pezizomycotina</taxon>
        <taxon>Sordariomycetes</taxon>
        <taxon>Hypocreomycetidae</taxon>
        <taxon>Hypocreales</taxon>
        <taxon>Nectriaceae</taxon>
        <taxon>Fusarium</taxon>
        <taxon>Fusarium fujikuroi species complex</taxon>
    </lineage>
</organism>
<evidence type="ECO:0000256" key="1">
    <source>
        <dbReference type="SAM" id="MobiDB-lite"/>
    </source>
</evidence>
<dbReference type="Proteomes" id="UP000283569">
    <property type="component" value="Unassembled WGS sequence"/>
</dbReference>
<dbReference type="EMBL" id="MRDB01000237">
    <property type="protein sequence ID" value="RKL18219.1"/>
    <property type="molecule type" value="Genomic_DNA"/>
</dbReference>
<feature type="non-terminal residue" evidence="2">
    <location>
        <position position="1"/>
    </location>
</feature>
<protein>
    <submittedName>
        <fullName evidence="2">Uncharacterized protein</fullName>
    </submittedName>
</protein>
<reference evidence="2 3" key="1">
    <citation type="journal article" date="2018" name="Sci. Rep.">
        <title>Characterisation of pathogen-specific regions and novel effector candidates in Fusarium oxysporum f. sp. cepae.</title>
        <authorList>
            <person name="Armitage A.D."/>
            <person name="Taylor A."/>
            <person name="Sobczyk M.K."/>
            <person name="Baxter L."/>
            <person name="Greenfield B.P."/>
            <person name="Bates H.J."/>
            <person name="Wilson F."/>
            <person name="Jackson A.C."/>
            <person name="Ott S."/>
            <person name="Harrison R.J."/>
            <person name="Clarkson J.P."/>
        </authorList>
    </citation>
    <scope>NUCLEOTIDE SEQUENCE [LARGE SCALE GENOMIC DNA]</scope>
    <source>
        <strain evidence="2 3">Fp_A8</strain>
    </source>
</reference>
<feature type="region of interest" description="Disordered" evidence="1">
    <location>
        <begin position="213"/>
        <end position="254"/>
    </location>
</feature>
<sequence>PLHPSLRPHASARTHPPARIPLPYPGVGRPPSPATLRDRPGWQTSPGPCGWPRPGVEARCEAWKMQAEVSDMSFRMQLASLPDGAGSFEVLSFATVRRPAHGAARPFDPVLAATVGTQLEYGNLFAYLFRRFGYPNEPWDRRNELARYLLSTRRADLFLGVAPRLDGRADLSLVFLGPAGLGQAARSFCSAPVEAWEGRAIAHGAPRDWPGWLGPASAASRASTDPPGNPADGPARRLREALRPRPGDPPSVALRKRRYLQRCHELYARVEPAPRPLQRPAALKDWSDADPLKPYALAATQALRELKRDVRLGDGAIDVFGARAPTRRALAGAESADLSWNALVPQNAPLVAELQRALVRLGRGDARLGVARALALLQREPGRASR</sequence>
<feature type="compositionally biased region" description="Basic and acidic residues" evidence="1">
    <location>
        <begin position="234"/>
        <end position="246"/>
    </location>
</feature>
<feature type="region of interest" description="Disordered" evidence="1">
    <location>
        <begin position="1"/>
        <end position="50"/>
    </location>
</feature>
<accession>A0A420RMF9</accession>